<dbReference type="RefSeq" id="WP_277414167.1">
    <property type="nucleotide sequence ID" value="NZ_CP119083.1"/>
</dbReference>
<keyword evidence="1" id="KW-0812">Transmembrane</keyword>
<gene>
    <name evidence="2" type="ORF">PX653_18240</name>
</gene>
<dbReference type="EMBL" id="CP119083">
    <property type="protein sequence ID" value="WEF31393.1"/>
    <property type="molecule type" value="Genomic_DNA"/>
</dbReference>
<feature type="transmembrane region" description="Helical" evidence="1">
    <location>
        <begin position="29"/>
        <end position="53"/>
    </location>
</feature>
<dbReference type="Proteomes" id="UP001216510">
    <property type="component" value="Chromosome"/>
</dbReference>
<reference evidence="2 3" key="1">
    <citation type="submission" date="2023-02" db="EMBL/GenBank/DDBJ databases">
        <title>Gemone sequence of Telluria chitinolytica ACM 3522T.</title>
        <authorList>
            <person name="Frediansyah A."/>
            <person name="Miess H."/>
            <person name="Gross H."/>
        </authorList>
    </citation>
    <scope>NUCLEOTIDE SEQUENCE [LARGE SCALE GENOMIC DNA]</scope>
    <source>
        <strain evidence="2 3">ACM 3522</strain>
    </source>
</reference>
<keyword evidence="3" id="KW-1185">Reference proteome</keyword>
<proteinExistence type="predicted"/>
<organism evidence="2 3">
    <name type="scientific">Pseudoduganella chitinolytica</name>
    <dbReference type="NCBI Taxonomy" id="34070"/>
    <lineage>
        <taxon>Bacteria</taxon>
        <taxon>Pseudomonadati</taxon>
        <taxon>Pseudomonadota</taxon>
        <taxon>Betaproteobacteria</taxon>
        <taxon>Burkholderiales</taxon>
        <taxon>Oxalobacteraceae</taxon>
        <taxon>Telluria group</taxon>
        <taxon>Pseudoduganella</taxon>
    </lineage>
</organism>
<sequence length="109" mass="11439">MARGVSSKQHYFPDKSGTASNFGNNFPSAACAVTVTGGYMALRMIVLVVVLLMLAAIGYFIGVGEALACGMAAVGVYIYFMVRRFRATQAARLPSRLGAPDGDGGEPRS</sequence>
<protein>
    <submittedName>
        <fullName evidence="2">Uncharacterized protein</fullName>
    </submittedName>
</protein>
<feature type="transmembrane region" description="Helical" evidence="1">
    <location>
        <begin position="59"/>
        <end position="82"/>
    </location>
</feature>
<keyword evidence="1" id="KW-0472">Membrane</keyword>
<keyword evidence="1" id="KW-1133">Transmembrane helix</keyword>
<accession>A0ABY8B8T5</accession>
<evidence type="ECO:0000313" key="2">
    <source>
        <dbReference type="EMBL" id="WEF31393.1"/>
    </source>
</evidence>
<evidence type="ECO:0000313" key="3">
    <source>
        <dbReference type="Proteomes" id="UP001216510"/>
    </source>
</evidence>
<evidence type="ECO:0000256" key="1">
    <source>
        <dbReference type="SAM" id="Phobius"/>
    </source>
</evidence>
<name>A0ABY8B8T5_9BURK</name>